<protein>
    <submittedName>
        <fullName evidence="1">Type I toxin-antitoxin system toxin TisB</fullName>
    </submittedName>
</protein>
<gene>
    <name evidence="1" type="ORF">C7431_102255</name>
</gene>
<dbReference type="EMBL" id="QGHF01000002">
    <property type="protein sequence ID" value="PWK99450.1"/>
    <property type="molecule type" value="Genomic_DNA"/>
</dbReference>
<evidence type="ECO:0000313" key="2">
    <source>
        <dbReference type="Proteomes" id="UP000245981"/>
    </source>
</evidence>
<accession>A0A2V2BLJ5</accession>
<proteinExistence type="predicted"/>
<comment type="caution">
    <text evidence="1">The sequence shown here is derived from an EMBL/GenBank/DDBJ whole genome shotgun (WGS) entry which is preliminary data.</text>
</comment>
<name>A0A2V2BLJ5_9GAMM</name>
<sequence>MRWIEIARVFLKLMVALLQLLEITVKTFR</sequence>
<organism evidence="1 2">
    <name type="scientific">Pantoea allii</name>
    <dbReference type="NCBI Taxonomy" id="574096"/>
    <lineage>
        <taxon>Bacteria</taxon>
        <taxon>Pseudomonadati</taxon>
        <taxon>Pseudomonadota</taxon>
        <taxon>Gammaproteobacteria</taxon>
        <taxon>Enterobacterales</taxon>
        <taxon>Erwiniaceae</taxon>
        <taxon>Pantoea</taxon>
    </lineage>
</organism>
<dbReference type="Proteomes" id="UP000245981">
    <property type="component" value="Unassembled WGS sequence"/>
</dbReference>
<dbReference type="AlphaFoldDB" id="A0A2V2BLJ5"/>
<reference evidence="1 2" key="1">
    <citation type="submission" date="2018-05" db="EMBL/GenBank/DDBJ databases">
        <title>Genomic Encyclopedia of Type Strains, Phase IV (KMG-V): Genome sequencing to study the core and pangenomes of soil and plant-associated prokaryotes.</title>
        <authorList>
            <person name="Whitman W."/>
        </authorList>
    </citation>
    <scope>NUCLEOTIDE SEQUENCE [LARGE SCALE GENOMIC DNA]</scope>
    <source>
        <strain evidence="1 2">PNA 200-10</strain>
    </source>
</reference>
<evidence type="ECO:0000313" key="1">
    <source>
        <dbReference type="EMBL" id="PWK99450.1"/>
    </source>
</evidence>